<dbReference type="Proteomes" id="UP000233256">
    <property type="component" value="Unassembled WGS sequence"/>
</dbReference>
<evidence type="ECO:0000313" key="1">
    <source>
        <dbReference type="EMBL" id="PKK89491.1"/>
    </source>
</evidence>
<gene>
    <name evidence="1" type="ORF">CVV64_13835</name>
</gene>
<accession>A0A2N1PMC6</accession>
<proteinExistence type="predicted"/>
<evidence type="ECO:0000313" key="2">
    <source>
        <dbReference type="Proteomes" id="UP000233256"/>
    </source>
</evidence>
<reference evidence="1 2" key="1">
    <citation type="journal article" date="2017" name="ISME J.">
        <title>Potential for microbial H2 and metal transformations associated with novel bacteria and archaea in deep terrestrial subsurface sediments.</title>
        <authorList>
            <person name="Hernsdorf A.W."/>
            <person name="Amano Y."/>
            <person name="Miyakawa K."/>
            <person name="Ise K."/>
            <person name="Suzuki Y."/>
            <person name="Anantharaman K."/>
            <person name="Probst A."/>
            <person name="Burstein D."/>
            <person name="Thomas B.C."/>
            <person name="Banfield J.F."/>
        </authorList>
    </citation>
    <scope>NUCLEOTIDE SEQUENCE [LARGE SCALE GENOMIC DNA]</scope>
    <source>
        <strain evidence="1">HGW-Wallbacteria-1</strain>
    </source>
</reference>
<dbReference type="AlphaFoldDB" id="A0A2N1PMC6"/>
<dbReference type="EMBL" id="PGXC01000016">
    <property type="protein sequence ID" value="PKK89491.1"/>
    <property type="molecule type" value="Genomic_DNA"/>
</dbReference>
<name>A0A2N1PMC6_9BACT</name>
<sequence>MEPKRYFRSHSDCISLAKLFLSFVLFFSILMALSDPCHSFDKDDFSMEAVTDKAFGVQAKYRYDVGLRRTRAFGKNLIVINIKSVELTVPKGEKSLAYLSVGLGRKTEKGWTVTHESGRHVIDRKLGKNETLIIRDVELLIEISSLITNLSGDLFGEDVNDGWLVFTIGLKNRGRIYAHGKINSDK</sequence>
<comment type="caution">
    <text evidence="1">The sequence shown here is derived from an EMBL/GenBank/DDBJ whole genome shotgun (WGS) entry which is preliminary data.</text>
</comment>
<organism evidence="1 2">
    <name type="scientific">Candidatus Wallbacteria bacterium HGW-Wallbacteria-1</name>
    <dbReference type="NCBI Taxonomy" id="2013854"/>
    <lineage>
        <taxon>Bacteria</taxon>
        <taxon>Candidatus Walliibacteriota</taxon>
    </lineage>
</organism>
<protein>
    <submittedName>
        <fullName evidence="1">Uncharacterized protein</fullName>
    </submittedName>
</protein>